<dbReference type="AlphaFoldDB" id="A0A0F9DGZ5"/>
<accession>A0A0F9DGZ5</accession>
<keyword evidence="1" id="KW-0812">Transmembrane</keyword>
<feature type="transmembrane region" description="Helical" evidence="1">
    <location>
        <begin position="170"/>
        <end position="191"/>
    </location>
</feature>
<keyword evidence="1" id="KW-1133">Transmembrane helix</keyword>
<reference evidence="2" key="1">
    <citation type="journal article" date="2015" name="Nature">
        <title>Complex archaea that bridge the gap between prokaryotes and eukaryotes.</title>
        <authorList>
            <person name="Spang A."/>
            <person name="Saw J.H."/>
            <person name="Jorgensen S.L."/>
            <person name="Zaremba-Niedzwiedzka K."/>
            <person name="Martijn J."/>
            <person name="Lind A.E."/>
            <person name="van Eijk R."/>
            <person name="Schleper C."/>
            <person name="Guy L."/>
            <person name="Ettema T.J."/>
        </authorList>
    </citation>
    <scope>NUCLEOTIDE SEQUENCE</scope>
</reference>
<gene>
    <name evidence="2" type="ORF">LCGC14_2278780</name>
</gene>
<proteinExistence type="predicted"/>
<evidence type="ECO:0000313" key="2">
    <source>
        <dbReference type="EMBL" id="KKL53101.1"/>
    </source>
</evidence>
<organism evidence="2">
    <name type="scientific">marine sediment metagenome</name>
    <dbReference type="NCBI Taxonomy" id="412755"/>
    <lineage>
        <taxon>unclassified sequences</taxon>
        <taxon>metagenomes</taxon>
        <taxon>ecological metagenomes</taxon>
    </lineage>
</organism>
<evidence type="ECO:0000256" key="1">
    <source>
        <dbReference type="SAM" id="Phobius"/>
    </source>
</evidence>
<sequence>MGFLQNLGVDIGANFNWSKLGVGALVIFIFIFVAIIFGGLAFFYYSKKAKKVAFKNKIPIFINTNGKLTRIGIDTAKELFIPDSNISLYFLKARKIYIARPTRAMGKDEYWYSISPNGEWVNFDLSTDPEHNTLALADYDHRDTRYAFTNLREIIKRNYSDKAVKWWKEYSPLITFIVMAFIFVAGCGFLISRVGALIREIPPLLSEMSEIADAIGKAVQLSQNRNFFSTVSGMRTIRVPPFRLSVRRFGSRSRFPTWPEV</sequence>
<comment type="caution">
    <text evidence="2">The sequence shown here is derived from an EMBL/GenBank/DDBJ whole genome shotgun (WGS) entry which is preliminary data.</text>
</comment>
<feature type="transmembrane region" description="Helical" evidence="1">
    <location>
        <begin position="20"/>
        <end position="45"/>
    </location>
</feature>
<name>A0A0F9DGZ5_9ZZZZ</name>
<protein>
    <submittedName>
        <fullName evidence="2">Uncharacterized protein</fullName>
    </submittedName>
</protein>
<keyword evidence="1" id="KW-0472">Membrane</keyword>
<dbReference type="EMBL" id="LAZR01031654">
    <property type="protein sequence ID" value="KKL53101.1"/>
    <property type="molecule type" value="Genomic_DNA"/>
</dbReference>